<dbReference type="Proteomes" id="UP000478463">
    <property type="component" value="Chromosome"/>
</dbReference>
<reference evidence="1 2" key="1">
    <citation type="submission" date="2020-10" db="EMBL/GenBank/DDBJ databases">
        <title>Eggerthella sp. nov., isolated from human feces.</title>
        <authorList>
            <person name="Yajun G."/>
        </authorList>
    </citation>
    <scope>NUCLEOTIDE SEQUENCE [LARGE SCALE GENOMIC DNA]</scope>
    <source>
        <strain evidence="1 2">HF-1101</strain>
    </source>
</reference>
<dbReference type="KEGG" id="egd:GS424_012740"/>
<evidence type="ECO:0000313" key="1">
    <source>
        <dbReference type="EMBL" id="QOS67379.1"/>
    </source>
</evidence>
<dbReference type="RefSeq" id="WP_160942685.1">
    <property type="nucleotide sequence ID" value="NZ_CP063310.1"/>
</dbReference>
<accession>A0A6L7IT67</accession>
<dbReference type="AlphaFoldDB" id="A0A6L7IT67"/>
<name>A0A6L7IT67_9ACTN</name>
<protein>
    <submittedName>
        <fullName evidence="1">Uncharacterized protein</fullName>
    </submittedName>
</protein>
<sequence>MSASAPVDAAAAFASLYQRWFDDARGLAASTRRQACGAIGAYVADVLTLWDERARAYLPGAPTVLRLETCDLAAFVMREPHIALHVGSVETDAPVAGLRWKSLRPCSYAIGRRVSDLVMSTDEHGLLVELEVVLDDGGRLVIGDGRPACEHGAAAMPRAV</sequence>
<dbReference type="EMBL" id="CP063310">
    <property type="protein sequence ID" value="QOS67379.1"/>
    <property type="molecule type" value="Genomic_DNA"/>
</dbReference>
<organism evidence="1 2">
    <name type="scientific">Eggerthella guodeyinii</name>
    <dbReference type="NCBI Taxonomy" id="2690837"/>
    <lineage>
        <taxon>Bacteria</taxon>
        <taxon>Bacillati</taxon>
        <taxon>Actinomycetota</taxon>
        <taxon>Coriobacteriia</taxon>
        <taxon>Eggerthellales</taxon>
        <taxon>Eggerthellaceae</taxon>
        <taxon>Eggerthella</taxon>
    </lineage>
</organism>
<evidence type="ECO:0000313" key="2">
    <source>
        <dbReference type="Proteomes" id="UP000478463"/>
    </source>
</evidence>
<gene>
    <name evidence="1" type="ORF">GS424_012740</name>
</gene>
<proteinExistence type="predicted"/>